<keyword evidence="3" id="KW-1185">Reference proteome</keyword>
<gene>
    <name evidence="2" type="ORF">GCM10008938_25410</name>
</gene>
<reference evidence="3" key="1">
    <citation type="journal article" date="2019" name="Int. J. Syst. Evol. Microbiol.">
        <title>The Global Catalogue of Microorganisms (GCM) 10K type strain sequencing project: providing services to taxonomists for standard genome sequencing and annotation.</title>
        <authorList>
            <consortium name="The Broad Institute Genomics Platform"/>
            <consortium name="The Broad Institute Genome Sequencing Center for Infectious Disease"/>
            <person name="Wu L."/>
            <person name="Ma J."/>
        </authorList>
    </citation>
    <scope>NUCLEOTIDE SEQUENCE [LARGE SCALE GENOMIC DNA]</scope>
    <source>
        <strain evidence="3">JCM 14370</strain>
    </source>
</reference>
<dbReference type="PANTHER" id="PTHR39175">
    <property type="entry name" value="FAMILY PROTEIN, PUTATIVE (AFU_ORTHOLOGUE AFUA_3G15060)-RELATED"/>
    <property type="match status" value="1"/>
</dbReference>
<protein>
    <submittedName>
        <fullName evidence="2">Glyoxalase</fullName>
    </submittedName>
</protein>
<evidence type="ECO:0000259" key="1">
    <source>
        <dbReference type="PROSITE" id="PS51819"/>
    </source>
</evidence>
<dbReference type="InterPro" id="IPR029068">
    <property type="entry name" value="Glyas_Bleomycin-R_OHBP_Dase"/>
</dbReference>
<dbReference type="SUPFAM" id="SSF54593">
    <property type="entry name" value="Glyoxalase/Bleomycin resistance protein/Dihydroxybiphenyl dioxygenase"/>
    <property type="match status" value="1"/>
</dbReference>
<dbReference type="InterPro" id="IPR037523">
    <property type="entry name" value="VOC_core"/>
</dbReference>
<accession>A0ABQ2D4A0</accession>
<comment type="caution">
    <text evidence="2">The sequence shown here is derived from an EMBL/GenBank/DDBJ whole genome shotgun (WGS) entry which is preliminary data.</text>
</comment>
<dbReference type="PROSITE" id="PS51819">
    <property type="entry name" value="VOC"/>
    <property type="match status" value="1"/>
</dbReference>
<dbReference type="Proteomes" id="UP000632222">
    <property type="component" value="Unassembled WGS sequence"/>
</dbReference>
<dbReference type="EMBL" id="BMOD01000008">
    <property type="protein sequence ID" value="GGJ38196.1"/>
    <property type="molecule type" value="Genomic_DNA"/>
</dbReference>
<sequence>MITGLDHVLIPAPRNSEAAVRAFYGGILGLMELEKPAPLQGRGGVWFGLPDGRQIHVGSEDPFVPQKKAHPCFRTADLEQVKRHFEQHHLAYTLDDTLEVPRIFTTDPWGNRLEVVQGQHHSTLK</sequence>
<evidence type="ECO:0000313" key="3">
    <source>
        <dbReference type="Proteomes" id="UP000632222"/>
    </source>
</evidence>
<evidence type="ECO:0000313" key="2">
    <source>
        <dbReference type="EMBL" id="GGJ38196.1"/>
    </source>
</evidence>
<proteinExistence type="predicted"/>
<dbReference type="PANTHER" id="PTHR39175:SF1">
    <property type="entry name" value="FAMILY PROTEIN, PUTATIVE (AFU_ORTHOLOGUE AFUA_3G15060)-RELATED"/>
    <property type="match status" value="1"/>
</dbReference>
<name>A0ABQ2D4A0_9DEIO</name>
<feature type="domain" description="VOC" evidence="1">
    <location>
        <begin position="4"/>
        <end position="118"/>
    </location>
</feature>
<dbReference type="RefSeq" id="WP_189003060.1">
    <property type="nucleotide sequence ID" value="NZ_BMOD01000008.1"/>
</dbReference>
<organism evidence="2 3">
    <name type="scientific">Deinococcus roseus</name>
    <dbReference type="NCBI Taxonomy" id="392414"/>
    <lineage>
        <taxon>Bacteria</taxon>
        <taxon>Thermotogati</taxon>
        <taxon>Deinococcota</taxon>
        <taxon>Deinococci</taxon>
        <taxon>Deinococcales</taxon>
        <taxon>Deinococcaceae</taxon>
        <taxon>Deinococcus</taxon>
    </lineage>
</organism>
<dbReference type="Gene3D" id="3.10.180.10">
    <property type="entry name" value="2,3-Dihydroxybiphenyl 1,2-Dioxygenase, domain 1"/>
    <property type="match status" value="1"/>
</dbReference>